<dbReference type="InterPro" id="IPR004516">
    <property type="entry name" value="HisRS/HisZ"/>
</dbReference>
<name>A0ABW5JDL3_9BACT</name>
<dbReference type="CDD" id="cd00859">
    <property type="entry name" value="HisRS_anticodon"/>
    <property type="match status" value="1"/>
</dbReference>
<evidence type="ECO:0000256" key="2">
    <source>
        <dbReference type="ARBA" id="ARBA00011738"/>
    </source>
</evidence>
<evidence type="ECO:0000313" key="11">
    <source>
        <dbReference type="EMBL" id="MFD2523188.1"/>
    </source>
</evidence>
<dbReference type="InterPro" id="IPR033656">
    <property type="entry name" value="HisRS_anticodon"/>
</dbReference>
<dbReference type="Proteomes" id="UP001597510">
    <property type="component" value="Unassembled WGS sequence"/>
</dbReference>
<dbReference type="GO" id="GO:0004821">
    <property type="term" value="F:histidine-tRNA ligase activity"/>
    <property type="evidence" value="ECO:0007669"/>
    <property type="project" value="UniProtKB-EC"/>
</dbReference>
<evidence type="ECO:0000259" key="10">
    <source>
        <dbReference type="PROSITE" id="PS50862"/>
    </source>
</evidence>
<evidence type="ECO:0000256" key="6">
    <source>
        <dbReference type="ARBA" id="ARBA00022917"/>
    </source>
</evidence>
<dbReference type="InterPro" id="IPR006195">
    <property type="entry name" value="aa-tRNA-synth_II"/>
</dbReference>
<dbReference type="Gene3D" id="3.30.930.10">
    <property type="entry name" value="Bira Bifunctional Protein, Domain 2"/>
    <property type="match status" value="1"/>
</dbReference>
<sequence>MSKPGLVRGTRDFGPSVMVKRNFIFDTIKHTFQKFGFQPLETPSLETLNVLMGKYGDEGDQLLFKVLNSGDYSKDLAQKDLDEGYKKLTHKISEKGLRYDLTVPFARYVVMNRNELAMPFKRYQIQPVWRADRPQKGRYREFYQCDADVVGTDSLICEAEIVLMLHEILQNLGIVDFTVKINNRKILSGIAETIGMKGSEVPLTVAIDKLDKIGKEKVEDELRERGFSAEVIEQLQPIFNLQGDTAEVIAGLKAWLKDSETGLKGVEEIEKVWNLVEGFGLQNPKIQLDITLARGLSYYTGAIFEVKANGVQIGSISGGGRYDNLTGTFGLPGLSGVGISLGVDRVYDVMEELGLFGDKQGVTTQVLLTNFDADAEAYSLPVLKKLRDAGINAEIYPDHAKLRKQFEYADRKKIPYVCVVGSEEMATGALTLKNMLSGEQTKHTIESIIQNLK</sequence>
<dbReference type="PANTHER" id="PTHR11476:SF7">
    <property type="entry name" value="HISTIDINE--TRNA LIGASE"/>
    <property type="match status" value="1"/>
</dbReference>
<dbReference type="InterPro" id="IPR041715">
    <property type="entry name" value="HisRS-like_core"/>
</dbReference>
<dbReference type="Gene3D" id="3.40.50.800">
    <property type="entry name" value="Anticodon-binding domain"/>
    <property type="match status" value="1"/>
</dbReference>
<organism evidence="11 12">
    <name type="scientific">Emticicia soli</name>
    <dbReference type="NCBI Taxonomy" id="2027878"/>
    <lineage>
        <taxon>Bacteria</taxon>
        <taxon>Pseudomonadati</taxon>
        <taxon>Bacteroidota</taxon>
        <taxon>Cytophagia</taxon>
        <taxon>Cytophagales</taxon>
        <taxon>Leadbetterellaceae</taxon>
        <taxon>Emticicia</taxon>
    </lineage>
</organism>
<dbReference type="RefSeq" id="WP_340239251.1">
    <property type="nucleotide sequence ID" value="NZ_JBBEWC010000012.1"/>
</dbReference>
<dbReference type="EMBL" id="JBHULC010000027">
    <property type="protein sequence ID" value="MFD2523188.1"/>
    <property type="molecule type" value="Genomic_DNA"/>
</dbReference>
<dbReference type="SUPFAM" id="SSF52954">
    <property type="entry name" value="Class II aaRS ABD-related"/>
    <property type="match status" value="1"/>
</dbReference>
<keyword evidence="9" id="KW-0963">Cytoplasm</keyword>
<evidence type="ECO:0000256" key="7">
    <source>
        <dbReference type="ARBA" id="ARBA00023146"/>
    </source>
</evidence>
<comment type="subcellular location">
    <subcellularLocation>
        <location evidence="9">Cytoplasm</location>
    </subcellularLocation>
</comment>
<dbReference type="InterPro" id="IPR015807">
    <property type="entry name" value="His-tRNA-ligase"/>
</dbReference>
<evidence type="ECO:0000256" key="3">
    <source>
        <dbReference type="ARBA" id="ARBA00022598"/>
    </source>
</evidence>
<evidence type="ECO:0000256" key="8">
    <source>
        <dbReference type="ARBA" id="ARBA00047639"/>
    </source>
</evidence>
<protein>
    <recommendedName>
        <fullName evidence="9">Histidine--tRNA ligase</fullName>
        <ecNumber evidence="9">6.1.1.21</ecNumber>
    </recommendedName>
    <alternativeName>
        <fullName evidence="9">Histidyl-tRNA synthetase</fullName>
        <shortName evidence="9">HisRS</shortName>
    </alternativeName>
</protein>
<evidence type="ECO:0000256" key="4">
    <source>
        <dbReference type="ARBA" id="ARBA00022741"/>
    </source>
</evidence>
<dbReference type="InterPro" id="IPR004154">
    <property type="entry name" value="Anticodon-bd"/>
</dbReference>
<keyword evidence="7 9" id="KW-0030">Aminoacyl-tRNA synthetase</keyword>
<feature type="domain" description="Aminoacyl-transfer RNA synthetases class-II family profile" evidence="10">
    <location>
        <begin position="1"/>
        <end position="364"/>
    </location>
</feature>
<dbReference type="PROSITE" id="PS50862">
    <property type="entry name" value="AA_TRNA_LIGASE_II"/>
    <property type="match status" value="1"/>
</dbReference>
<dbReference type="Pfam" id="PF03129">
    <property type="entry name" value="HGTP_anticodon"/>
    <property type="match status" value="1"/>
</dbReference>
<comment type="similarity">
    <text evidence="1 9">Belongs to the class-II aminoacyl-tRNA synthetase family.</text>
</comment>
<dbReference type="HAMAP" id="MF_00127">
    <property type="entry name" value="His_tRNA_synth"/>
    <property type="match status" value="1"/>
</dbReference>
<keyword evidence="5 9" id="KW-0067">ATP-binding</keyword>
<keyword evidence="12" id="KW-1185">Reference proteome</keyword>
<evidence type="ECO:0000256" key="5">
    <source>
        <dbReference type="ARBA" id="ARBA00022840"/>
    </source>
</evidence>
<dbReference type="EC" id="6.1.1.21" evidence="9"/>
<evidence type="ECO:0000313" key="12">
    <source>
        <dbReference type="Proteomes" id="UP001597510"/>
    </source>
</evidence>
<gene>
    <name evidence="9 11" type="primary">hisS</name>
    <name evidence="11" type="ORF">ACFSR2_19980</name>
</gene>
<comment type="subunit">
    <text evidence="2 9">Homodimer.</text>
</comment>
<dbReference type="SUPFAM" id="SSF55681">
    <property type="entry name" value="Class II aaRS and biotin synthetases"/>
    <property type="match status" value="1"/>
</dbReference>
<keyword evidence="3 9" id="KW-0436">Ligase</keyword>
<dbReference type="CDD" id="cd00773">
    <property type="entry name" value="HisRS-like_core"/>
    <property type="match status" value="1"/>
</dbReference>
<proteinExistence type="inferred from homology"/>
<dbReference type="InterPro" id="IPR045864">
    <property type="entry name" value="aa-tRNA-synth_II/BPL/LPL"/>
</dbReference>
<dbReference type="PIRSF" id="PIRSF001549">
    <property type="entry name" value="His-tRNA_synth"/>
    <property type="match status" value="1"/>
</dbReference>
<dbReference type="PANTHER" id="PTHR11476">
    <property type="entry name" value="HISTIDYL-TRNA SYNTHETASE"/>
    <property type="match status" value="1"/>
</dbReference>
<accession>A0ABW5JDL3</accession>
<keyword evidence="6 9" id="KW-0648">Protein biosynthesis</keyword>
<keyword evidence="4 9" id="KW-0547">Nucleotide-binding</keyword>
<dbReference type="NCBIfam" id="TIGR00442">
    <property type="entry name" value="hisS"/>
    <property type="match status" value="1"/>
</dbReference>
<reference evidence="12" key="1">
    <citation type="journal article" date="2019" name="Int. J. Syst. Evol. Microbiol.">
        <title>The Global Catalogue of Microorganisms (GCM) 10K type strain sequencing project: providing services to taxonomists for standard genome sequencing and annotation.</title>
        <authorList>
            <consortium name="The Broad Institute Genomics Platform"/>
            <consortium name="The Broad Institute Genome Sequencing Center for Infectious Disease"/>
            <person name="Wu L."/>
            <person name="Ma J."/>
        </authorList>
    </citation>
    <scope>NUCLEOTIDE SEQUENCE [LARGE SCALE GENOMIC DNA]</scope>
    <source>
        <strain evidence="12">KCTC 52344</strain>
    </source>
</reference>
<comment type="catalytic activity">
    <reaction evidence="8 9">
        <text>tRNA(His) + L-histidine + ATP = L-histidyl-tRNA(His) + AMP + diphosphate + H(+)</text>
        <dbReference type="Rhea" id="RHEA:17313"/>
        <dbReference type="Rhea" id="RHEA-COMP:9665"/>
        <dbReference type="Rhea" id="RHEA-COMP:9689"/>
        <dbReference type="ChEBI" id="CHEBI:15378"/>
        <dbReference type="ChEBI" id="CHEBI:30616"/>
        <dbReference type="ChEBI" id="CHEBI:33019"/>
        <dbReference type="ChEBI" id="CHEBI:57595"/>
        <dbReference type="ChEBI" id="CHEBI:78442"/>
        <dbReference type="ChEBI" id="CHEBI:78527"/>
        <dbReference type="ChEBI" id="CHEBI:456215"/>
        <dbReference type="EC" id="6.1.1.21"/>
    </reaction>
</comment>
<comment type="caution">
    <text evidence="11">The sequence shown here is derived from an EMBL/GenBank/DDBJ whole genome shotgun (WGS) entry which is preliminary data.</text>
</comment>
<evidence type="ECO:0000256" key="1">
    <source>
        <dbReference type="ARBA" id="ARBA00008226"/>
    </source>
</evidence>
<dbReference type="Pfam" id="PF13393">
    <property type="entry name" value="tRNA-synt_His"/>
    <property type="match status" value="1"/>
</dbReference>
<evidence type="ECO:0000256" key="9">
    <source>
        <dbReference type="HAMAP-Rule" id="MF_00127"/>
    </source>
</evidence>
<dbReference type="InterPro" id="IPR036621">
    <property type="entry name" value="Anticodon-bd_dom_sf"/>
</dbReference>